<dbReference type="PATRIC" id="fig|419005.5.peg.1881"/>
<reference evidence="5 6" key="1">
    <citation type="submission" date="2016-01" db="EMBL/GenBank/DDBJ databases">
        <authorList>
            <person name="Oliw E.H."/>
        </authorList>
    </citation>
    <scope>NUCLEOTIDE SEQUENCE [LARGE SCALE GENOMIC DNA]</scope>
    <source>
        <strain evidence="5 6">DNF00307</strain>
    </source>
</reference>
<dbReference type="NCBIfam" id="TIGR00621">
    <property type="entry name" value="ssb"/>
    <property type="match status" value="1"/>
</dbReference>
<sequence length="141" mass="15762">MKTKNAVSLIGMIGNDVEVRLANGVPYARFSLATSTGGYKKQDGTEVQEKTQWHNIVVWRHLADFAGKYIKKGMKVAVDGMITYGEYTNKDGQKVYTVEILANDIILMSMPQQRGQVQQQAQQGEYQEPFTPAAESNDLPF</sequence>
<evidence type="ECO:0000256" key="4">
    <source>
        <dbReference type="SAM" id="MobiDB-lite"/>
    </source>
</evidence>
<evidence type="ECO:0000313" key="6">
    <source>
        <dbReference type="Proteomes" id="UP000070531"/>
    </source>
</evidence>
<dbReference type="STRING" id="419005.HMPREF1860_01883"/>
<dbReference type="PROSITE" id="PS50935">
    <property type="entry name" value="SSB"/>
    <property type="match status" value="1"/>
</dbReference>
<dbReference type="SUPFAM" id="SSF50249">
    <property type="entry name" value="Nucleic acid-binding proteins"/>
    <property type="match status" value="1"/>
</dbReference>
<dbReference type="Proteomes" id="UP000070531">
    <property type="component" value="Unassembled WGS sequence"/>
</dbReference>
<evidence type="ECO:0000313" key="5">
    <source>
        <dbReference type="EMBL" id="KXB75140.1"/>
    </source>
</evidence>
<evidence type="ECO:0000256" key="1">
    <source>
        <dbReference type="ARBA" id="ARBA00023125"/>
    </source>
</evidence>
<dbReference type="PANTHER" id="PTHR10302:SF0">
    <property type="entry name" value="SINGLE-STRANDED DNA-BINDING PROTEIN, MITOCHONDRIAL"/>
    <property type="match status" value="1"/>
</dbReference>
<comment type="subunit">
    <text evidence="2">Homotetramer.</text>
</comment>
<dbReference type="PIRSF" id="PIRSF002070">
    <property type="entry name" value="SSB"/>
    <property type="match status" value="1"/>
</dbReference>
<dbReference type="Pfam" id="PF00436">
    <property type="entry name" value="SSB"/>
    <property type="match status" value="1"/>
</dbReference>
<dbReference type="GO" id="GO:0006260">
    <property type="term" value="P:DNA replication"/>
    <property type="evidence" value="ECO:0007669"/>
    <property type="project" value="InterPro"/>
</dbReference>
<comment type="caution">
    <text evidence="5">The sequence shown here is derived from an EMBL/GenBank/DDBJ whole genome shotgun (WGS) entry which is preliminary data.</text>
</comment>
<organism evidence="5">
    <name type="scientific">Prevotella amnii</name>
    <dbReference type="NCBI Taxonomy" id="419005"/>
    <lineage>
        <taxon>Bacteria</taxon>
        <taxon>Pseudomonadati</taxon>
        <taxon>Bacteroidota</taxon>
        <taxon>Bacteroidia</taxon>
        <taxon>Bacteroidales</taxon>
        <taxon>Prevotellaceae</taxon>
        <taxon>Prevotella</taxon>
    </lineage>
</organism>
<dbReference type="HAMAP" id="MF_00984">
    <property type="entry name" value="SSB"/>
    <property type="match status" value="1"/>
</dbReference>
<gene>
    <name evidence="5" type="ORF">HMPREF1860_01883</name>
</gene>
<feature type="region of interest" description="Disordered" evidence="4">
    <location>
        <begin position="117"/>
        <end position="141"/>
    </location>
</feature>
<proteinExistence type="inferred from homology"/>
<dbReference type="GO" id="GO:0009295">
    <property type="term" value="C:nucleoid"/>
    <property type="evidence" value="ECO:0007669"/>
    <property type="project" value="TreeGrafter"/>
</dbReference>
<evidence type="ECO:0000256" key="2">
    <source>
        <dbReference type="HAMAP-Rule" id="MF_00984"/>
    </source>
</evidence>
<evidence type="ECO:0000256" key="3">
    <source>
        <dbReference type="PIRNR" id="PIRNR002070"/>
    </source>
</evidence>
<dbReference type="InterPro" id="IPR000424">
    <property type="entry name" value="Primosome_PriB/ssb"/>
</dbReference>
<dbReference type="AlphaFoldDB" id="A0A134B5C4"/>
<dbReference type="InterPro" id="IPR012340">
    <property type="entry name" value="NA-bd_OB-fold"/>
</dbReference>
<dbReference type="RefSeq" id="WP_060933286.1">
    <property type="nucleotide sequence ID" value="NZ_KQ960560.1"/>
</dbReference>
<dbReference type="Gene3D" id="2.40.50.140">
    <property type="entry name" value="Nucleic acid-binding proteins"/>
    <property type="match status" value="1"/>
</dbReference>
<comment type="caution">
    <text evidence="2">Lacks conserved residue(s) required for the propagation of feature annotation.</text>
</comment>
<keyword evidence="1 2" id="KW-0238">DNA-binding</keyword>
<dbReference type="InterPro" id="IPR011344">
    <property type="entry name" value="ssDNA-bd"/>
</dbReference>
<dbReference type="CDD" id="cd04496">
    <property type="entry name" value="SSB_OBF"/>
    <property type="match status" value="1"/>
</dbReference>
<name>A0A134B5C4_9BACT</name>
<dbReference type="PANTHER" id="PTHR10302">
    <property type="entry name" value="SINGLE-STRANDED DNA-BINDING PROTEIN"/>
    <property type="match status" value="1"/>
</dbReference>
<protein>
    <recommendedName>
        <fullName evidence="2 3">Single-stranded DNA-binding protein</fullName>
        <shortName evidence="2">SSB</shortName>
    </recommendedName>
</protein>
<dbReference type="EMBL" id="LSDL01000125">
    <property type="protein sequence ID" value="KXB75140.1"/>
    <property type="molecule type" value="Genomic_DNA"/>
</dbReference>
<feature type="compositionally biased region" description="Low complexity" evidence="4">
    <location>
        <begin position="117"/>
        <end position="127"/>
    </location>
</feature>
<accession>A0A134B5C4</accession>
<dbReference type="GO" id="GO:0003697">
    <property type="term" value="F:single-stranded DNA binding"/>
    <property type="evidence" value="ECO:0007669"/>
    <property type="project" value="UniProtKB-UniRule"/>
</dbReference>